<name>A0AAJ1R1L9_9FLAO</name>
<protein>
    <submittedName>
        <fullName evidence="1">Uncharacterized protein</fullName>
    </submittedName>
</protein>
<sequence>MSVKGHTHKELEAYLKAEIPSLKWFDKDKGQFENASNHVMPYPAILFSFGNTPYETLSNKVQKGAVTLRFRIGVESYADSFVGSINQDKALEFFDFNEKVFVALQGLSTTYLRNLERSADEDDNDHKNVIVTIMEFTGTLIDDSAEEGKNFTLVEPELNVTYKKELTRAVDLEDDTIIIPG</sequence>
<evidence type="ECO:0000313" key="2">
    <source>
        <dbReference type="Proteomes" id="UP001228636"/>
    </source>
</evidence>
<comment type="caution">
    <text evidence="1">The sequence shown here is derived from an EMBL/GenBank/DDBJ whole genome shotgun (WGS) entry which is preliminary data.</text>
</comment>
<accession>A0AAJ1R1L9</accession>
<dbReference type="RefSeq" id="WP_261972812.1">
    <property type="nucleotide sequence ID" value="NZ_CP103460.1"/>
</dbReference>
<reference evidence="1 2" key="1">
    <citation type="journal article" date="2014" name="Int. J. Syst. Evol. Microbiol.">
        <title>Complete genome sequence of Corynebacterium casei LMG S-19264T (=DSM 44701T), isolated from a smear-ripened cheese.</title>
        <authorList>
            <consortium name="US DOE Joint Genome Institute (JGI-PGF)"/>
            <person name="Walter F."/>
            <person name="Albersmeier A."/>
            <person name="Kalinowski J."/>
            <person name="Ruckert C."/>
        </authorList>
    </citation>
    <scope>NUCLEOTIDE SEQUENCE [LARGE SCALE GENOMIC DNA]</scope>
    <source>
        <strain evidence="1 2">CECT 8670</strain>
    </source>
</reference>
<gene>
    <name evidence="1" type="ORF">QWY81_17830</name>
</gene>
<evidence type="ECO:0000313" key="1">
    <source>
        <dbReference type="EMBL" id="MDN3621332.1"/>
    </source>
</evidence>
<dbReference type="Proteomes" id="UP001228636">
    <property type="component" value="Unassembled WGS sequence"/>
</dbReference>
<dbReference type="AlphaFoldDB" id="A0AAJ1R1L9"/>
<proteinExistence type="predicted"/>
<organism evidence="1 2">
    <name type="scientific">Polaribacter sejongensis</name>
    <dbReference type="NCBI Taxonomy" id="985043"/>
    <lineage>
        <taxon>Bacteria</taxon>
        <taxon>Pseudomonadati</taxon>
        <taxon>Bacteroidota</taxon>
        <taxon>Flavobacteriia</taxon>
        <taxon>Flavobacteriales</taxon>
        <taxon>Flavobacteriaceae</taxon>
    </lineage>
</organism>
<dbReference type="EMBL" id="JAUFQH010000022">
    <property type="protein sequence ID" value="MDN3621332.1"/>
    <property type="molecule type" value="Genomic_DNA"/>
</dbReference>